<reference evidence="1" key="3">
    <citation type="journal article" date="2017" name="Nature">
        <title>Genome sequence of the progenitor of the wheat D genome Aegilops tauschii.</title>
        <authorList>
            <person name="Luo M.C."/>
            <person name="Gu Y.Q."/>
            <person name="Puiu D."/>
            <person name="Wang H."/>
            <person name="Twardziok S.O."/>
            <person name="Deal K.R."/>
            <person name="Huo N."/>
            <person name="Zhu T."/>
            <person name="Wang L."/>
            <person name="Wang Y."/>
            <person name="McGuire P.E."/>
            <person name="Liu S."/>
            <person name="Long H."/>
            <person name="Ramasamy R.K."/>
            <person name="Rodriguez J.C."/>
            <person name="Van S.L."/>
            <person name="Yuan L."/>
            <person name="Wang Z."/>
            <person name="Xia Z."/>
            <person name="Xiao L."/>
            <person name="Anderson O.D."/>
            <person name="Ouyang S."/>
            <person name="Liang Y."/>
            <person name="Zimin A.V."/>
            <person name="Pertea G."/>
            <person name="Qi P."/>
            <person name="Bennetzen J.L."/>
            <person name="Dai X."/>
            <person name="Dawson M.W."/>
            <person name="Muller H.G."/>
            <person name="Kugler K."/>
            <person name="Rivarola-Duarte L."/>
            <person name="Spannagl M."/>
            <person name="Mayer K.F.X."/>
            <person name="Lu F.H."/>
            <person name="Bevan M.W."/>
            <person name="Leroy P."/>
            <person name="Li P."/>
            <person name="You F.M."/>
            <person name="Sun Q."/>
            <person name="Liu Z."/>
            <person name="Lyons E."/>
            <person name="Wicker T."/>
            <person name="Salzberg S.L."/>
            <person name="Devos K.M."/>
            <person name="Dvorak J."/>
        </authorList>
    </citation>
    <scope>NUCLEOTIDE SEQUENCE [LARGE SCALE GENOMIC DNA]</scope>
    <source>
        <strain evidence="1">cv. AL8/78</strain>
    </source>
</reference>
<reference evidence="1" key="4">
    <citation type="submission" date="2019-03" db="UniProtKB">
        <authorList>
            <consortium name="EnsemblPlants"/>
        </authorList>
    </citation>
    <scope>IDENTIFICATION</scope>
</reference>
<proteinExistence type="predicted"/>
<sequence>MSFVGESMHHDVTLVFAYKEGVVEPTFLYFGHELEVVKC</sequence>
<name>A0A452Y9E6_AEGTS</name>
<dbReference type="SUPFAM" id="SSF51316">
    <property type="entry name" value="Mss4-like"/>
    <property type="match status" value="1"/>
</dbReference>
<keyword evidence="2" id="KW-1185">Reference proteome</keyword>
<reference evidence="1" key="5">
    <citation type="journal article" date="2021" name="G3 (Bethesda)">
        <title>Aegilops tauschii genome assembly Aet v5.0 features greater sequence contiguity and improved annotation.</title>
        <authorList>
            <person name="Wang L."/>
            <person name="Zhu T."/>
            <person name="Rodriguez J.C."/>
            <person name="Deal K.R."/>
            <person name="Dubcovsky J."/>
            <person name="McGuire P.E."/>
            <person name="Lux T."/>
            <person name="Spannagl M."/>
            <person name="Mayer K.F.X."/>
            <person name="Baldrich P."/>
            <person name="Meyers B.C."/>
            <person name="Huo N."/>
            <person name="Gu Y.Q."/>
            <person name="Zhou H."/>
            <person name="Devos K.M."/>
            <person name="Bennetzen J.L."/>
            <person name="Unver T."/>
            <person name="Budak H."/>
            <person name="Gulick P.J."/>
            <person name="Galiba G."/>
            <person name="Kalapos B."/>
            <person name="Nelson D.R."/>
            <person name="Li P."/>
            <person name="You F.M."/>
            <person name="Luo M.C."/>
            <person name="Dvorak J."/>
        </authorList>
    </citation>
    <scope>NUCLEOTIDE SEQUENCE [LARGE SCALE GENOMIC DNA]</scope>
    <source>
        <strain evidence="1">cv. AL8/78</strain>
    </source>
</reference>
<evidence type="ECO:0000313" key="1">
    <source>
        <dbReference type="EnsemblPlants" id="AET1Gv20342700.57"/>
    </source>
</evidence>
<dbReference type="EnsemblPlants" id="AET1Gv20342700.57">
    <property type="protein sequence ID" value="AET1Gv20342700.57"/>
    <property type="gene ID" value="AET1Gv20342700"/>
</dbReference>
<dbReference type="InterPro" id="IPR011323">
    <property type="entry name" value="Mss4/transl-control_tumour"/>
</dbReference>
<evidence type="ECO:0000313" key="2">
    <source>
        <dbReference type="Proteomes" id="UP000015105"/>
    </source>
</evidence>
<dbReference type="Gramene" id="AET1Gv20342700.57">
    <property type="protein sequence ID" value="AET1Gv20342700.57"/>
    <property type="gene ID" value="AET1Gv20342700"/>
</dbReference>
<reference evidence="2" key="2">
    <citation type="journal article" date="2017" name="Nat. Plants">
        <title>The Aegilops tauschii genome reveals multiple impacts of transposons.</title>
        <authorList>
            <person name="Zhao G."/>
            <person name="Zou C."/>
            <person name="Li K."/>
            <person name="Wang K."/>
            <person name="Li T."/>
            <person name="Gao L."/>
            <person name="Zhang X."/>
            <person name="Wang H."/>
            <person name="Yang Z."/>
            <person name="Liu X."/>
            <person name="Jiang W."/>
            <person name="Mao L."/>
            <person name="Kong X."/>
            <person name="Jiao Y."/>
            <person name="Jia J."/>
        </authorList>
    </citation>
    <scope>NUCLEOTIDE SEQUENCE [LARGE SCALE GENOMIC DNA]</scope>
    <source>
        <strain evidence="2">cv. AL8/78</strain>
    </source>
</reference>
<dbReference type="AlphaFoldDB" id="A0A452Y9E6"/>
<protein>
    <recommendedName>
        <fullName evidence="3">TCTP domain-containing protein</fullName>
    </recommendedName>
</protein>
<accession>A0A452Y9E6</accession>
<dbReference type="Proteomes" id="UP000015105">
    <property type="component" value="Chromosome 1D"/>
</dbReference>
<reference evidence="2" key="1">
    <citation type="journal article" date="2014" name="Science">
        <title>Ancient hybridizations among the ancestral genomes of bread wheat.</title>
        <authorList>
            <consortium name="International Wheat Genome Sequencing Consortium,"/>
            <person name="Marcussen T."/>
            <person name="Sandve S.R."/>
            <person name="Heier L."/>
            <person name="Spannagl M."/>
            <person name="Pfeifer M."/>
            <person name="Jakobsen K.S."/>
            <person name="Wulff B.B."/>
            <person name="Steuernagel B."/>
            <person name="Mayer K.F."/>
            <person name="Olsen O.A."/>
        </authorList>
    </citation>
    <scope>NUCLEOTIDE SEQUENCE [LARGE SCALE GENOMIC DNA]</scope>
    <source>
        <strain evidence="2">cv. AL8/78</strain>
    </source>
</reference>
<dbReference type="InterPro" id="IPR011057">
    <property type="entry name" value="Mss4-like_sf"/>
</dbReference>
<organism evidence="1 2">
    <name type="scientific">Aegilops tauschii subsp. strangulata</name>
    <name type="common">Goatgrass</name>
    <dbReference type="NCBI Taxonomy" id="200361"/>
    <lineage>
        <taxon>Eukaryota</taxon>
        <taxon>Viridiplantae</taxon>
        <taxon>Streptophyta</taxon>
        <taxon>Embryophyta</taxon>
        <taxon>Tracheophyta</taxon>
        <taxon>Spermatophyta</taxon>
        <taxon>Magnoliopsida</taxon>
        <taxon>Liliopsida</taxon>
        <taxon>Poales</taxon>
        <taxon>Poaceae</taxon>
        <taxon>BOP clade</taxon>
        <taxon>Pooideae</taxon>
        <taxon>Triticodae</taxon>
        <taxon>Triticeae</taxon>
        <taxon>Triticinae</taxon>
        <taxon>Aegilops</taxon>
    </lineage>
</organism>
<evidence type="ECO:0008006" key="3">
    <source>
        <dbReference type="Google" id="ProtNLM"/>
    </source>
</evidence>
<dbReference type="Gene3D" id="2.170.150.10">
    <property type="entry name" value="Metal Binding Protein, Guanine Nucleotide Exchange Factor, Chain A"/>
    <property type="match status" value="1"/>
</dbReference>